<proteinExistence type="predicted"/>
<dbReference type="Pfam" id="PF18143">
    <property type="entry name" value="HAD_SAK_2"/>
    <property type="match status" value="1"/>
</dbReference>
<sequence>MICFLDFDGVLHPQALDAPIPAEKEFCHLGALEALLREFPQVLVVISSSWRETVEMPVLVALFSEDIQPRIIGATPTAGPDPYGKGHVSREDEIRAWLTANGGLDQLWVALDDLEHQFVRHCDRLVACDRGTGLDERSFAELRQHFERAAAL</sequence>
<organism evidence="1 2">
    <name type="scientific">Variovorax ginsengisoli</name>
    <dbReference type="NCBI Taxonomy" id="363844"/>
    <lineage>
        <taxon>Bacteria</taxon>
        <taxon>Pseudomonadati</taxon>
        <taxon>Pseudomonadota</taxon>
        <taxon>Betaproteobacteria</taxon>
        <taxon>Burkholderiales</taxon>
        <taxon>Comamonadaceae</taxon>
        <taxon>Variovorax</taxon>
    </lineage>
</organism>
<keyword evidence="2" id="KW-1185">Reference proteome</keyword>
<comment type="caution">
    <text evidence="1">The sequence shown here is derived from an EMBL/GenBank/DDBJ whole genome shotgun (WGS) entry which is preliminary data.</text>
</comment>
<evidence type="ECO:0000313" key="2">
    <source>
        <dbReference type="Proteomes" id="UP001169027"/>
    </source>
</evidence>
<dbReference type="EMBL" id="JAUKVY010000027">
    <property type="protein sequence ID" value="MDO1536348.1"/>
    <property type="molecule type" value="Genomic_DNA"/>
</dbReference>
<reference evidence="1" key="1">
    <citation type="submission" date="2023-06" db="EMBL/GenBank/DDBJ databases">
        <authorList>
            <person name="Jiang Y."/>
            <person name="Liu Q."/>
        </authorList>
    </citation>
    <scope>NUCLEOTIDE SEQUENCE</scope>
    <source>
        <strain evidence="1">CGMCC 1.12090</strain>
    </source>
</reference>
<gene>
    <name evidence="1" type="ORF">Q2T77_29080</name>
</gene>
<protein>
    <submittedName>
        <fullName evidence="1">HAD domain-containing protein</fullName>
    </submittedName>
</protein>
<evidence type="ECO:0000313" key="1">
    <source>
        <dbReference type="EMBL" id="MDO1536348.1"/>
    </source>
</evidence>
<dbReference type="RefSeq" id="WP_301814364.1">
    <property type="nucleotide sequence ID" value="NZ_JAUJZH010000027.1"/>
</dbReference>
<name>A0ABT8SBZ0_9BURK</name>
<accession>A0ABT8SBZ0</accession>
<dbReference type="Proteomes" id="UP001169027">
    <property type="component" value="Unassembled WGS sequence"/>
</dbReference>